<dbReference type="PANTHER" id="PTHR28593">
    <property type="entry name" value="METEORIN-LIKE PROTEIN"/>
    <property type="match status" value="1"/>
</dbReference>
<dbReference type="GO" id="GO:0005179">
    <property type="term" value="F:hormone activity"/>
    <property type="evidence" value="ECO:0007669"/>
    <property type="project" value="TreeGrafter"/>
</dbReference>
<dbReference type="GO" id="GO:0005615">
    <property type="term" value="C:extracellular space"/>
    <property type="evidence" value="ECO:0007669"/>
    <property type="project" value="TreeGrafter"/>
</dbReference>
<dbReference type="GeneTree" id="ENSGT00390000001390"/>
<evidence type="ECO:0000256" key="5">
    <source>
        <dbReference type="ARBA" id="ARBA00023157"/>
    </source>
</evidence>
<evidence type="ECO:0000256" key="2">
    <source>
        <dbReference type="ARBA" id="ARBA00005669"/>
    </source>
</evidence>
<dbReference type="AlphaFoldDB" id="A0A8C4SK99"/>
<reference evidence="7" key="3">
    <citation type="submission" date="2025-09" db="UniProtKB">
        <authorList>
            <consortium name="Ensembl"/>
        </authorList>
    </citation>
    <scope>IDENTIFICATION</scope>
</reference>
<dbReference type="GeneID" id="114660941"/>
<keyword evidence="4 6" id="KW-0732">Signal</keyword>
<dbReference type="Proteomes" id="UP000694620">
    <property type="component" value="Chromosome 11"/>
</dbReference>
<accession>A0A8C4SK99</accession>
<dbReference type="PANTHER" id="PTHR28593:SF2">
    <property type="entry name" value="METEORIN"/>
    <property type="match status" value="1"/>
</dbReference>
<keyword evidence="5" id="KW-1015">Disulfide bond</keyword>
<proteinExistence type="inferred from homology"/>
<feature type="signal peptide" evidence="6">
    <location>
        <begin position="1"/>
        <end position="22"/>
    </location>
</feature>
<comment type="similarity">
    <text evidence="2">Belongs to the meteorin family.</text>
</comment>
<reference evidence="7" key="1">
    <citation type="submission" date="2021-06" db="EMBL/GenBank/DDBJ databases">
        <authorList>
            <consortium name="Wellcome Sanger Institute Data Sharing"/>
        </authorList>
    </citation>
    <scope>NUCLEOTIDE SEQUENCE [LARGE SCALE GENOMIC DNA]</scope>
</reference>
<keyword evidence="3" id="KW-0964">Secreted</keyword>
<reference evidence="7" key="2">
    <citation type="submission" date="2025-08" db="UniProtKB">
        <authorList>
            <consortium name="Ensembl"/>
        </authorList>
    </citation>
    <scope>IDENTIFICATION</scope>
</reference>
<dbReference type="InterPro" id="IPR051998">
    <property type="entry name" value="Meteorin-like"/>
</dbReference>
<keyword evidence="8" id="KW-1185">Reference proteome</keyword>
<evidence type="ECO:0000256" key="6">
    <source>
        <dbReference type="SAM" id="SignalP"/>
    </source>
</evidence>
<comment type="subcellular location">
    <subcellularLocation>
        <location evidence="1">Secreted</location>
    </subcellularLocation>
</comment>
<evidence type="ECO:0000313" key="8">
    <source>
        <dbReference type="Proteomes" id="UP000694620"/>
    </source>
</evidence>
<dbReference type="RefSeq" id="XP_028669801.1">
    <property type="nucleotide sequence ID" value="XM_028813968.2"/>
</dbReference>
<feature type="chain" id="PRO_5034675530" evidence="6">
    <location>
        <begin position="23"/>
        <end position="304"/>
    </location>
</feature>
<sequence>MRSGAGCSRWIVLLSLLESARATYSEDQCSWRGSGLSQQAGSVEQIALHCAEGSLDWLYPKGALRLSLSPRLPSGAVGPGGAGRNSEHITACIKPAETFRGAQIYLERDGILELLVPDRLDGPRPPRVHCFSRQPGEKVALFLQATPHQDISRRIAAFRYELRGHWNTRLSVDTDTVHYEGACRPCNDTEVLMAVCTSDFVVRGNIRSVSNDIDLHVSIIRVSASRIFRQKYALFSNGGRLSRAGEIRTLLQCGVKPGPGSFLFTGRVHFGEAWLGCAPRFKDFRQAYEDARDARELPCELALD</sequence>
<name>A0A8C4SK99_ERPCA</name>
<dbReference type="GO" id="GO:0010001">
    <property type="term" value="P:glial cell differentiation"/>
    <property type="evidence" value="ECO:0007669"/>
    <property type="project" value="TreeGrafter"/>
</dbReference>
<dbReference type="Ensembl" id="ENSECRT00000018211.1">
    <property type="protein sequence ID" value="ENSECRP00000017855.1"/>
    <property type="gene ID" value="ENSECRG00000011920.1"/>
</dbReference>
<evidence type="ECO:0000256" key="1">
    <source>
        <dbReference type="ARBA" id="ARBA00004613"/>
    </source>
</evidence>
<organism evidence="7 8">
    <name type="scientific">Erpetoichthys calabaricus</name>
    <name type="common">Rope fish</name>
    <name type="synonym">Calamoichthys calabaricus</name>
    <dbReference type="NCBI Taxonomy" id="27687"/>
    <lineage>
        <taxon>Eukaryota</taxon>
        <taxon>Metazoa</taxon>
        <taxon>Chordata</taxon>
        <taxon>Craniata</taxon>
        <taxon>Vertebrata</taxon>
        <taxon>Euteleostomi</taxon>
        <taxon>Actinopterygii</taxon>
        <taxon>Polypteriformes</taxon>
        <taxon>Polypteridae</taxon>
        <taxon>Erpetoichthys</taxon>
    </lineage>
</organism>
<gene>
    <name evidence="7" type="primary">METRN</name>
    <name evidence="7" type="synonym">metrn</name>
</gene>
<evidence type="ECO:0000256" key="3">
    <source>
        <dbReference type="ARBA" id="ARBA00022525"/>
    </source>
</evidence>
<protein>
    <submittedName>
        <fullName evidence="7">Meteorin, glial cell differentiation regulator</fullName>
    </submittedName>
</protein>
<evidence type="ECO:0000256" key="4">
    <source>
        <dbReference type="ARBA" id="ARBA00022729"/>
    </source>
</evidence>
<dbReference type="OrthoDB" id="6092325at2759"/>
<evidence type="ECO:0000313" key="7">
    <source>
        <dbReference type="Ensembl" id="ENSECRP00000017855.1"/>
    </source>
</evidence>
<dbReference type="GO" id="GO:0050772">
    <property type="term" value="P:positive regulation of axonogenesis"/>
    <property type="evidence" value="ECO:0007669"/>
    <property type="project" value="TreeGrafter"/>
</dbReference>
<dbReference type="CTD" id="79006"/>